<dbReference type="GO" id="GO:0032040">
    <property type="term" value="C:small-subunit processome"/>
    <property type="evidence" value="ECO:0007669"/>
    <property type="project" value="TreeGrafter"/>
</dbReference>
<dbReference type="PANTHER" id="PTHR23270">
    <property type="entry name" value="PROGRAMMED CELL DEATH PROTEIN 11 PRE-RRNA PROCESSING PROTEIN RRP5"/>
    <property type="match status" value="1"/>
</dbReference>
<comment type="subcellular location">
    <subcellularLocation>
        <location evidence="1">Nucleus</location>
        <location evidence="1">Nucleolus</location>
    </subcellularLocation>
</comment>
<evidence type="ECO:0000256" key="2">
    <source>
        <dbReference type="ARBA" id="ARBA00022552"/>
    </source>
</evidence>
<keyword evidence="2" id="KW-0698">rRNA processing</keyword>
<feature type="compositionally biased region" description="Basic and acidic residues" evidence="5">
    <location>
        <begin position="1043"/>
        <end position="1061"/>
    </location>
</feature>
<feature type="compositionally biased region" description="Polar residues" evidence="5">
    <location>
        <begin position="1109"/>
        <end position="1119"/>
    </location>
</feature>
<evidence type="ECO:0000256" key="5">
    <source>
        <dbReference type="SAM" id="MobiDB-lite"/>
    </source>
</evidence>
<proteinExistence type="predicted"/>
<dbReference type="GO" id="GO:0006364">
    <property type="term" value="P:rRNA processing"/>
    <property type="evidence" value="ECO:0007669"/>
    <property type="project" value="UniProtKB-KW"/>
</dbReference>
<evidence type="ECO:0000256" key="4">
    <source>
        <dbReference type="ARBA" id="ARBA00023242"/>
    </source>
</evidence>
<dbReference type="PROSITE" id="PS50126">
    <property type="entry name" value="S1"/>
    <property type="match status" value="5"/>
</dbReference>
<dbReference type="Gene3D" id="2.40.50.140">
    <property type="entry name" value="Nucleic acid-binding proteins"/>
    <property type="match status" value="4"/>
</dbReference>
<dbReference type="GO" id="GO:0003723">
    <property type="term" value="F:RNA binding"/>
    <property type="evidence" value="ECO:0007669"/>
    <property type="project" value="TreeGrafter"/>
</dbReference>
<evidence type="ECO:0000313" key="7">
    <source>
        <dbReference type="EMBL" id="CAH1982413.1"/>
    </source>
</evidence>
<dbReference type="CDD" id="cd05693">
    <property type="entry name" value="S1_Rrp5_repeat_hs1_sc1"/>
    <property type="match status" value="1"/>
</dbReference>
<dbReference type="SMART" id="SM00316">
    <property type="entry name" value="S1"/>
    <property type="match status" value="8"/>
</dbReference>
<organism evidence="7 8">
    <name type="scientific">Acanthoscelides obtectus</name>
    <name type="common">Bean weevil</name>
    <name type="synonym">Bruchus obtectus</name>
    <dbReference type="NCBI Taxonomy" id="200917"/>
    <lineage>
        <taxon>Eukaryota</taxon>
        <taxon>Metazoa</taxon>
        <taxon>Ecdysozoa</taxon>
        <taxon>Arthropoda</taxon>
        <taxon>Hexapoda</taxon>
        <taxon>Insecta</taxon>
        <taxon>Pterygota</taxon>
        <taxon>Neoptera</taxon>
        <taxon>Endopterygota</taxon>
        <taxon>Coleoptera</taxon>
        <taxon>Polyphaga</taxon>
        <taxon>Cucujiformia</taxon>
        <taxon>Chrysomeloidea</taxon>
        <taxon>Chrysomelidae</taxon>
        <taxon>Bruchinae</taxon>
        <taxon>Bruchini</taxon>
        <taxon>Acanthoscelides</taxon>
    </lineage>
</organism>
<dbReference type="InterPro" id="IPR011990">
    <property type="entry name" value="TPR-like_helical_dom_sf"/>
</dbReference>
<reference evidence="7" key="1">
    <citation type="submission" date="2022-03" db="EMBL/GenBank/DDBJ databases">
        <authorList>
            <person name="Sayadi A."/>
        </authorList>
    </citation>
    <scope>NUCLEOTIDE SEQUENCE</scope>
</reference>
<dbReference type="InterPro" id="IPR003107">
    <property type="entry name" value="HAT"/>
</dbReference>
<evidence type="ECO:0000313" key="8">
    <source>
        <dbReference type="Proteomes" id="UP001152888"/>
    </source>
</evidence>
<feature type="compositionally biased region" description="Basic residues" evidence="5">
    <location>
        <begin position="975"/>
        <end position="990"/>
    </location>
</feature>
<feature type="region of interest" description="Disordered" evidence="5">
    <location>
        <begin position="1"/>
        <end position="42"/>
    </location>
</feature>
<dbReference type="SUPFAM" id="SSF48452">
    <property type="entry name" value="TPR-like"/>
    <property type="match status" value="2"/>
</dbReference>
<feature type="domain" description="S1 motif" evidence="6">
    <location>
        <begin position="74"/>
        <end position="158"/>
    </location>
</feature>
<dbReference type="InterPro" id="IPR003029">
    <property type="entry name" value="S1_domain"/>
</dbReference>
<protein>
    <recommendedName>
        <fullName evidence="6">S1 motif domain-containing protein</fullName>
    </recommendedName>
</protein>
<dbReference type="EMBL" id="CAKOFQ010006921">
    <property type="protein sequence ID" value="CAH1982413.1"/>
    <property type="molecule type" value="Genomic_DNA"/>
</dbReference>
<accession>A0A9P0KV62</accession>
<feature type="region of interest" description="Disordered" evidence="5">
    <location>
        <begin position="975"/>
        <end position="1140"/>
    </location>
</feature>
<dbReference type="Proteomes" id="UP001152888">
    <property type="component" value="Unassembled WGS sequence"/>
</dbReference>
<dbReference type="PANTHER" id="PTHR23270:SF10">
    <property type="entry name" value="PROTEIN RRP5 HOMOLOG"/>
    <property type="match status" value="1"/>
</dbReference>
<evidence type="ECO:0000256" key="3">
    <source>
        <dbReference type="ARBA" id="ARBA00022737"/>
    </source>
</evidence>
<feature type="domain" description="S1 motif" evidence="6">
    <location>
        <begin position="258"/>
        <end position="330"/>
    </location>
</feature>
<dbReference type="InterPro" id="IPR012340">
    <property type="entry name" value="NA-bd_OB-fold"/>
</dbReference>
<gene>
    <name evidence="7" type="ORF">ACAOBT_LOCUS14995</name>
</gene>
<comment type="caution">
    <text evidence="7">The sequence shown here is derived from an EMBL/GenBank/DDBJ whole genome shotgun (WGS) entry which is preliminary data.</text>
</comment>
<keyword evidence="8" id="KW-1185">Reference proteome</keyword>
<keyword evidence="4" id="KW-0539">Nucleus</keyword>
<dbReference type="SUPFAM" id="SSF50249">
    <property type="entry name" value="Nucleic acid-binding proteins"/>
    <property type="match status" value="4"/>
</dbReference>
<evidence type="ECO:0000256" key="1">
    <source>
        <dbReference type="ARBA" id="ARBA00004604"/>
    </source>
</evidence>
<name>A0A9P0KV62_ACAOB</name>
<dbReference type="InterPro" id="IPR045209">
    <property type="entry name" value="Rrp5"/>
</dbReference>
<feature type="domain" description="S1 motif" evidence="6">
    <location>
        <begin position="343"/>
        <end position="410"/>
    </location>
</feature>
<evidence type="ECO:0000259" key="6">
    <source>
        <dbReference type="PROSITE" id="PS50126"/>
    </source>
</evidence>
<feature type="domain" description="S1 motif" evidence="6">
    <location>
        <begin position="524"/>
        <end position="592"/>
    </location>
</feature>
<dbReference type="OrthoDB" id="412781at2759"/>
<dbReference type="InterPro" id="IPR048059">
    <property type="entry name" value="Rrp5_S1_rpt_hs1_sc1"/>
</dbReference>
<keyword evidence="3" id="KW-0677">Repeat</keyword>
<dbReference type="SMART" id="SM00386">
    <property type="entry name" value="HAT"/>
    <property type="match status" value="5"/>
</dbReference>
<feature type="domain" description="S1 motif" evidence="6">
    <location>
        <begin position="437"/>
        <end position="505"/>
    </location>
</feature>
<dbReference type="Gene3D" id="1.25.40.10">
    <property type="entry name" value="Tetratricopeptide repeat domain"/>
    <property type="match status" value="1"/>
</dbReference>
<feature type="compositionally biased region" description="Acidic residues" evidence="5">
    <location>
        <begin position="1062"/>
        <end position="1081"/>
    </location>
</feature>
<sequence>MVNTEEENFPRGGKRPTATVKRKPQDDNLFAIARPPKAKKQKKAKQAKQVLSEESFYSQLKLHGSLTYHKIQDGMIILGCIRHITTFSLEVELPGLTFGHVKVTNISDPFTKYLNKMLEENDEESDTILKKIFQVGQYLVVKVLKVEHTDTKVSVECSTNPRDINIEKGHTSFKKGVLVWACVQSQLDHGYEMSLGVKNCRAFLPNKNVDQDITLNIGQPMWCAVHKSESTSVASTLRLSAKQQHISANKIEEIGSINDLIPGMQVNMLIEKVTNRGLQCKFLEDYFGYVHETQLSSLKKSPIYYPEGKVVTGYVLYVEPALKVTHLTMRSMESVREPKHAIGEILTVEVSSKANNGVYLKLPDDEKGFVTNKRLINSLPKQANVDVNKTIKAKFYPGSKQKSRILDYNRISRLYVCTLEQDIIKEKTFTLKDVKIGELLKVKITTTKPEGLVVSAGLVTGFVPNLYLSDAAYSDNLKKKYNEGQTVDSRVLSISSENNVLFTLKRSQVENDKCLTSLEQAKRGEQYPGVVAKTHSGGAFIVFYGNVTGWLGKKYLQSDSDVSDPTQYFYHGQVVNVWIRAVLEDKVILSLTKPGEYKKTIELPIGRRIAGIVGQVHKDKLDVNSKSGKLLGTVPMNHLSCSLDLCPVFMKRFTKGEEIRDLMCIDNRSQPNVLSRREGLVFTRKANTKIKEFAYLRKSEIIRCSFVENADSGIYVMPHILDYTENVLIKNEDIVSEKSIPKFKLHQSILAKIVNIDRKSKILHLTARLEKVFDNNVKATMELFSRYIVDRKQLISYGKDNDWKICQYNPGERVKCKVEKLAKEGGCLVTLPNGAQGLVASHLCPTTLTEGQKVEGVYLDVDLRDEYAEICLKNNINQKISKNQDGMINNQKISSVRVDNLLIKTDYALTLLRHGGNRQIVYIPLRLHENDFFGCKQTYKQKQFKICICAKTVNSVLGISKTLFMNLEKKRLKKEKHKKEVATTKAKKKSINSNVDKKNRVVMEDETTSENEAMHGNEVSEDDDEGIGSKSVEETDDDADTDDHDKVDNEIVEKLNEGKDADIEEDIEAHESEGEDMDGEAIEQCNDSKEGSDVSDSIHGSATKPVLSGISSFFNVQTENQKDESSSDEEEQIDTMKKKKKLTAAERAELAKKEEERISKIERELADATKPPESAEHFDRLLVGNPNSSELWTKYMSFHIASTEIDKARTVAKRALQAINATLVEERLNIWLALLNLENMFGTKDTFEKTFEDAVKYNDSLAVFIKSIQMLAEAGKVADMEEKISKVRKKHKAEPKMWLEIAKTYYQINKFKEARNLKEAALKSILDKKTQMELIVRFAILEFKYGEEEHGAAIFETILSSEPRKVNIWTTYVDQLVKKGKIDQARRVLERSVCQKLPLKSIKTLFLKFRMFEEQHGTSEAVEAVKLKAKEYVTRALDKH</sequence>